<dbReference type="Proteomes" id="UP000830454">
    <property type="component" value="Chromosome"/>
</dbReference>
<evidence type="ECO:0000256" key="1">
    <source>
        <dbReference type="SAM" id="SignalP"/>
    </source>
</evidence>
<protein>
    <submittedName>
        <fullName evidence="2">DUF6452 family protein</fullName>
    </submittedName>
</protein>
<organism evidence="2 3">
    <name type="scientific">Flavobacterium sediminilitoris</name>
    <dbReference type="NCBI Taxonomy" id="2024526"/>
    <lineage>
        <taxon>Bacteria</taxon>
        <taxon>Pseudomonadati</taxon>
        <taxon>Bacteroidota</taxon>
        <taxon>Flavobacteriia</taxon>
        <taxon>Flavobacteriales</taxon>
        <taxon>Flavobacteriaceae</taxon>
        <taxon>Flavobacterium</taxon>
    </lineage>
</organism>
<evidence type="ECO:0000313" key="2">
    <source>
        <dbReference type="EMBL" id="UOX33769.1"/>
    </source>
</evidence>
<gene>
    <name evidence="2" type="ORF">LXD69_17260</name>
</gene>
<accession>A0ABY4HPQ0</accession>
<sequence length="173" mass="19585">MKKYSIVILMVLLAISFWNCEKDDLCAEGTPTTPRVVIQFYDNGNGTMLKNVTNLKIVELSTNNALIANETSTNEVLKYLFNTNKVSIPLRTDAVETKFNFIHDSAGTGEAIDELTFTYTKSDTYISRACGYKTTFEITNPTTINSTTNWIQNITVENVKIENENETHIKIYF</sequence>
<dbReference type="InterPro" id="IPR045607">
    <property type="entry name" value="DUF6452"/>
</dbReference>
<keyword evidence="3" id="KW-1185">Reference proteome</keyword>
<evidence type="ECO:0000313" key="3">
    <source>
        <dbReference type="Proteomes" id="UP000830454"/>
    </source>
</evidence>
<dbReference type="EMBL" id="CP090145">
    <property type="protein sequence ID" value="UOX33769.1"/>
    <property type="molecule type" value="Genomic_DNA"/>
</dbReference>
<feature type="signal peptide" evidence="1">
    <location>
        <begin position="1"/>
        <end position="20"/>
    </location>
</feature>
<proteinExistence type="predicted"/>
<feature type="chain" id="PRO_5046918657" evidence="1">
    <location>
        <begin position="21"/>
        <end position="173"/>
    </location>
</feature>
<keyword evidence="1" id="KW-0732">Signal</keyword>
<dbReference type="RefSeq" id="WP_246916286.1">
    <property type="nucleotide sequence ID" value="NZ_CP090145.1"/>
</dbReference>
<dbReference type="Pfam" id="PF20050">
    <property type="entry name" value="DUF6452"/>
    <property type="match status" value="1"/>
</dbReference>
<reference evidence="2" key="2">
    <citation type="submission" date="2022-04" db="EMBL/GenBank/DDBJ databases">
        <title>Complete Genome Sequence of Flavobacterium sediminilitoris YSM-43, Isolated from a Tidal Sediment.</title>
        <authorList>
            <person name="Lee P.A."/>
        </authorList>
    </citation>
    <scope>NUCLEOTIDE SEQUENCE</scope>
    <source>
        <strain evidence="2">YSM-43</strain>
    </source>
</reference>
<name>A0ABY4HPQ0_9FLAO</name>
<reference evidence="2" key="1">
    <citation type="submission" date="2021-12" db="EMBL/GenBank/DDBJ databases">
        <authorList>
            <person name="Cha I.-T."/>
            <person name="Lee K.-E."/>
            <person name="Park S.-J."/>
        </authorList>
    </citation>
    <scope>NUCLEOTIDE SEQUENCE</scope>
    <source>
        <strain evidence="2">YSM-43</strain>
    </source>
</reference>